<dbReference type="PANTHER" id="PTHR22761">
    <property type="entry name" value="CHARGED MULTIVESICULAR BODY PROTEIN"/>
    <property type="match status" value="1"/>
</dbReference>
<evidence type="ECO:0000256" key="2">
    <source>
        <dbReference type="SAM" id="MobiDB-lite"/>
    </source>
</evidence>
<dbReference type="EMBL" id="BDSP01000179">
    <property type="protein sequence ID" value="GAX22208.1"/>
    <property type="molecule type" value="Genomic_DNA"/>
</dbReference>
<dbReference type="GO" id="GO:0006900">
    <property type="term" value="P:vesicle budding from membrane"/>
    <property type="evidence" value="ECO:0007669"/>
    <property type="project" value="TreeGrafter"/>
</dbReference>
<dbReference type="AlphaFoldDB" id="A0A1Z5K8C5"/>
<dbReference type="InParanoid" id="A0A1Z5K8C5"/>
<dbReference type="GO" id="GO:0005771">
    <property type="term" value="C:multivesicular body"/>
    <property type="evidence" value="ECO:0007669"/>
    <property type="project" value="TreeGrafter"/>
</dbReference>
<evidence type="ECO:0000313" key="3">
    <source>
        <dbReference type="EMBL" id="GAX22208.1"/>
    </source>
</evidence>
<feature type="region of interest" description="Disordered" evidence="2">
    <location>
        <begin position="91"/>
        <end position="117"/>
    </location>
</feature>
<evidence type="ECO:0008006" key="5">
    <source>
        <dbReference type="Google" id="ProtNLM"/>
    </source>
</evidence>
<feature type="compositionally biased region" description="Acidic residues" evidence="2">
    <location>
        <begin position="96"/>
        <end position="108"/>
    </location>
</feature>
<evidence type="ECO:0000313" key="4">
    <source>
        <dbReference type="Proteomes" id="UP000198406"/>
    </source>
</evidence>
<feature type="coiled-coil region" evidence="1">
    <location>
        <begin position="211"/>
        <end position="245"/>
    </location>
</feature>
<gene>
    <name evidence="3" type="ORF">FisN_19Lh272</name>
</gene>
<comment type="caution">
    <text evidence="3">The sequence shown here is derived from an EMBL/GenBank/DDBJ whole genome shotgun (WGS) entry which is preliminary data.</text>
</comment>
<keyword evidence="1" id="KW-0175">Coiled coil</keyword>
<dbReference type="GO" id="GO:0032511">
    <property type="term" value="P:late endosome to vacuole transport via multivesicular body sorting pathway"/>
    <property type="evidence" value="ECO:0007669"/>
    <property type="project" value="TreeGrafter"/>
</dbReference>
<accession>A0A1Z5K8C5</accession>
<protein>
    <recommendedName>
        <fullName evidence="5">Charged multivesicular body protein 7</fullName>
    </recommendedName>
</protein>
<dbReference type="Pfam" id="PF03357">
    <property type="entry name" value="Snf7"/>
    <property type="match status" value="1"/>
</dbReference>
<dbReference type="InterPro" id="IPR005024">
    <property type="entry name" value="Snf7_fam"/>
</dbReference>
<name>A0A1Z5K8C5_FISSO</name>
<evidence type="ECO:0000256" key="1">
    <source>
        <dbReference type="SAM" id="Coils"/>
    </source>
</evidence>
<keyword evidence="4" id="KW-1185">Reference proteome</keyword>
<sequence length="428" mass="49150">MTWEQAHRLACLKHNSLKATRWQIESQFPVGQEIPDPEDLLIEWKDDTIIEQLVTLLRPFQDRQLIEESAASSSLSWWSVIQGLWTFGRHRHEESEDKEEEEEEEEPPETTVNSDPHEQWIHPALARSLLEHLISILKSQSHDIVPLSSIWKKQPDATDEHTLLRHLPLDEVKVLCHVLERTGVPVSVHTTPSNECVLVTRSQDVSTRVVEYDLQQTVQRLEQEYAALEEQAKKYRAAALVAKRRQVNPLPSMKLYKLCESQMAHKQHQLLQITTIQMTLRQAVHNRSIVQVMGSARTVLRDIHKELADVHDVMDDWKEVIQDQDEINAALMLQSTVTIETDEEDELLRELQKLTLDEVNEDHPNDKKENVVATFGSSASEKFSLPKTTEDALAVIIDDKRIVDDLIPDSAVHDDKHSVELSPVLISM</sequence>
<organism evidence="3 4">
    <name type="scientific">Fistulifera solaris</name>
    <name type="common">Oleaginous diatom</name>
    <dbReference type="NCBI Taxonomy" id="1519565"/>
    <lineage>
        <taxon>Eukaryota</taxon>
        <taxon>Sar</taxon>
        <taxon>Stramenopiles</taxon>
        <taxon>Ochrophyta</taxon>
        <taxon>Bacillariophyta</taxon>
        <taxon>Bacillariophyceae</taxon>
        <taxon>Bacillariophycidae</taxon>
        <taxon>Naviculales</taxon>
        <taxon>Naviculaceae</taxon>
        <taxon>Fistulifera</taxon>
    </lineage>
</organism>
<dbReference type="Proteomes" id="UP000198406">
    <property type="component" value="Unassembled WGS sequence"/>
</dbReference>
<reference evidence="3 4" key="1">
    <citation type="journal article" date="2015" name="Plant Cell">
        <title>Oil accumulation by the oleaginous diatom Fistulifera solaris as revealed by the genome and transcriptome.</title>
        <authorList>
            <person name="Tanaka T."/>
            <person name="Maeda Y."/>
            <person name="Veluchamy A."/>
            <person name="Tanaka M."/>
            <person name="Abida H."/>
            <person name="Marechal E."/>
            <person name="Bowler C."/>
            <person name="Muto M."/>
            <person name="Sunaga Y."/>
            <person name="Tanaka M."/>
            <person name="Yoshino T."/>
            <person name="Taniguchi T."/>
            <person name="Fukuda Y."/>
            <person name="Nemoto M."/>
            <person name="Matsumoto M."/>
            <person name="Wong P.S."/>
            <person name="Aburatani S."/>
            <person name="Fujibuchi W."/>
        </authorList>
    </citation>
    <scope>NUCLEOTIDE SEQUENCE [LARGE SCALE GENOMIC DNA]</scope>
    <source>
        <strain evidence="3 4">JPCC DA0580</strain>
    </source>
</reference>
<proteinExistence type="predicted"/>